<dbReference type="Proteomes" id="UP001156903">
    <property type="component" value="Unassembled WGS sequence"/>
</dbReference>
<name>A0ABQ6BZW8_9BURK</name>
<keyword evidence="2" id="KW-1185">Reference proteome</keyword>
<reference evidence="2" key="1">
    <citation type="journal article" date="2019" name="Int. J. Syst. Evol. Microbiol.">
        <title>The Global Catalogue of Microorganisms (GCM) 10K type strain sequencing project: providing services to taxonomists for standard genome sequencing and annotation.</title>
        <authorList>
            <consortium name="The Broad Institute Genomics Platform"/>
            <consortium name="The Broad Institute Genome Sequencing Center for Infectious Disease"/>
            <person name="Wu L."/>
            <person name="Ma J."/>
        </authorList>
    </citation>
    <scope>NUCLEOTIDE SEQUENCE [LARGE SCALE GENOMIC DNA]</scope>
    <source>
        <strain evidence="2">NBRC 109341</strain>
    </source>
</reference>
<proteinExistence type="predicted"/>
<evidence type="ECO:0000313" key="1">
    <source>
        <dbReference type="EMBL" id="GLS13039.1"/>
    </source>
</evidence>
<sequence length="101" mass="11684">MKICELNKNYNARVYAIYWSDYQGLMQKFFLIIPYEGYEGLSAVWEGECTVVDESLDGFILTKGENGCDLIVDRIVLDDNLLDRLIDHDVDAMKILKKRIS</sequence>
<organism evidence="1 2">
    <name type="scientific">Hydrogenophaga electricum</name>
    <dbReference type="NCBI Taxonomy" id="1230953"/>
    <lineage>
        <taxon>Bacteria</taxon>
        <taxon>Pseudomonadati</taxon>
        <taxon>Pseudomonadota</taxon>
        <taxon>Betaproteobacteria</taxon>
        <taxon>Burkholderiales</taxon>
        <taxon>Comamonadaceae</taxon>
        <taxon>Hydrogenophaga</taxon>
    </lineage>
</organism>
<dbReference type="EMBL" id="BSPB01000002">
    <property type="protein sequence ID" value="GLS13039.1"/>
    <property type="molecule type" value="Genomic_DNA"/>
</dbReference>
<accession>A0ABQ6BZW8</accession>
<evidence type="ECO:0000313" key="2">
    <source>
        <dbReference type="Proteomes" id="UP001156903"/>
    </source>
</evidence>
<comment type="caution">
    <text evidence="1">The sequence shown here is derived from an EMBL/GenBank/DDBJ whole genome shotgun (WGS) entry which is preliminary data.</text>
</comment>
<dbReference type="RefSeq" id="WP_284306495.1">
    <property type="nucleotide sequence ID" value="NZ_BSPB01000002.1"/>
</dbReference>
<gene>
    <name evidence="1" type="ORF">GCM10007935_04670</name>
</gene>
<protein>
    <submittedName>
        <fullName evidence="1">Uncharacterized protein</fullName>
    </submittedName>
</protein>